<protein>
    <submittedName>
        <fullName evidence="1">Uncharacterized protein</fullName>
    </submittedName>
</protein>
<dbReference type="RefSeq" id="WP_209995313.1">
    <property type="nucleotide sequence ID" value="NZ_BAAAJY010000008.1"/>
</dbReference>
<evidence type="ECO:0000313" key="2">
    <source>
        <dbReference type="Proteomes" id="UP001296993"/>
    </source>
</evidence>
<name>A0ABS4X8M6_9MICC</name>
<comment type="caution">
    <text evidence="1">The sequence shown here is derived from an EMBL/GenBank/DDBJ whole genome shotgun (WGS) entry which is preliminary data.</text>
</comment>
<organism evidence="1 2">
    <name type="scientific">Paeniglutamicibacter kerguelensis</name>
    <dbReference type="NCBI Taxonomy" id="254788"/>
    <lineage>
        <taxon>Bacteria</taxon>
        <taxon>Bacillati</taxon>
        <taxon>Actinomycetota</taxon>
        <taxon>Actinomycetes</taxon>
        <taxon>Micrococcales</taxon>
        <taxon>Micrococcaceae</taxon>
        <taxon>Paeniglutamicibacter</taxon>
    </lineage>
</organism>
<evidence type="ECO:0000313" key="1">
    <source>
        <dbReference type="EMBL" id="MBP2384656.1"/>
    </source>
</evidence>
<dbReference type="Proteomes" id="UP001296993">
    <property type="component" value="Unassembled WGS sequence"/>
</dbReference>
<reference evidence="1 2" key="1">
    <citation type="submission" date="2021-03" db="EMBL/GenBank/DDBJ databases">
        <title>Sequencing the genomes of 1000 actinobacteria strains.</title>
        <authorList>
            <person name="Klenk H.-P."/>
        </authorList>
    </citation>
    <scope>NUCLEOTIDE SEQUENCE [LARGE SCALE GENOMIC DNA]</scope>
    <source>
        <strain evidence="1 2">DSM 15797</strain>
    </source>
</reference>
<gene>
    <name evidence="1" type="ORF">JOF47_000167</name>
</gene>
<keyword evidence="2" id="KW-1185">Reference proteome</keyword>
<dbReference type="EMBL" id="JAGIOF010000001">
    <property type="protein sequence ID" value="MBP2384656.1"/>
    <property type="molecule type" value="Genomic_DNA"/>
</dbReference>
<sequence length="115" mass="12919">MTDKYYYELIESEDLPTLEAGRYAILHRLWDAVENPAGVAGPGMIDQAERRTSELKMESVDVGVPGWEGELALPAVDLVWFAEKGFYIFDVLDGKGDPGPSWWLSVKDRFSNGHK</sequence>
<accession>A0ABS4X8M6</accession>
<proteinExistence type="predicted"/>